<dbReference type="InterPro" id="IPR013221">
    <property type="entry name" value="Mur_ligase_cen"/>
</dbReference>
<dbReference type="InterPro" id="IPR051046">
    <property type="entry name" value="MurCDEF_CellWall_CoF430Synth"/>
</dbReference>
<gene>
    <name evidence="8" type="ORF">GCM10025862_09630</name>
</gene>
<evidence type="ECO:0000259" key="7">
    <source>
        <dbReference type="Pfam" id="PF08245"/>
    </source>
</evidence>
<comment type="caution">
    <text evidence="8">The sequence shown here is derived from an EMBL/GenBank/DDBJ whole genome shotgun (WGS) entry which is preliminary data.</text>
</comment>
<evidence type="ECO:0000256" key="5">
    <source>
        <dbReference type="ARBA" id="ARBA00023306"/>
    </source>
</evidence>
<feature type="domain" description="Mur ligase central" evidence="7">
    <location>
        <begin position="114"/>
        <end position="199"/>
    </location>
</feature>
<reference evidence="9" key="1">
    <citation type="journal article" date="2019" name="Int. J. Syst. Evol. Microbiol.">
        <title>The Global Catalogue of Microorganisms (GCM) 10K type strain sequencing project: providing services to taxonomists for standard genome sequencing and annotation.</title>
        <authorList>
            <consortium name="The Broad Institute Genomics Platform"/>
            <consortium name="The Broad Institute Genome Sequencing Center for Infectious Disease"/>
            <person name="Wu L."/>
            <person name="Ma J."/>
        </authorList>
    </citation>
    <scope>NUCLEOTIDE SEQUENCE [LARGE SCALE GENOMIC DNA]</scope>
    <source>
        <strain evidence="9">NBRC 105830</strain>
    </source>
</reference>
<dbReference type="EMBL" id="BSUJ01000001">
    <property type="protein sequence ID" value="GMA18942.1"/>
    <property type="molecule type" value="Genomic_DNA"/>
</dbReference>
<dbReference type="InterPro" id="IPR036565">
    <property type="entry name" value="Mur-like_cat_sf"/>
</dbReference>
<keyword evidence="5" id="KW-0131">Cell cycle</keyword>
<accession>A0ABQ6HKS1</accession>
<dbReference type="InterPro" id="IPR035911">
    <property type="entry name" value="MurE/MurF_N"/>
</dbReference>
<feature type="domain" description="Mur ligase N-terminal catalytic" evidence="6">
    <location>
        <begin position="33"/>
        <end position="76"/>
    </location>
</feature>
<evidence type="ECO:0000256" key="3">
    <source>
        <dbReference type="ARBA" id="ARBA00022741"/>
    </source>
</evidence>
<dbReference type="Gene3D" id="3.40.1190.10">
    <property type="entry name" value="Mur-like, catalytic domain"/>
    <property type="match status" value="1"/>
</dbReference>
<keyword evidence="1" id="KW-0436">Ligase</keyword>
<keyword evidence="2" id="KW-0132">Cell division</keyword>
<sequence>MIALTLAQLADATGATVHGCADPDAVLVDGPVVTDSRACGPGSLYVARVGEHADGHDYAPAAVAAGAVAVLGSRPVDGVPTLVSEDVQTAFGDLARAVLLARRAQGTPLTVLAITGSSGKTSTKDLLAGVLAGSGETVAPVESLNGEIGVPLTICRVEDSTRYLILEMGARGIGHIDYLTAMAPPDVSMVLNVGTAHVGSSARAPTSRWPSPSS</sequence>
<dbReference type="PANTHER" id="PTHR43024">
    <property type="entry name" value="UDP-N-ACETYLMURAMOYL-TRIPEPTIDE--D-ALANYL-D-ALANINE LIGASE"/>
    <property type="match status" value="1"/>
</dbReference>
<dbReference type="InterPro" id="IPR000713">
    <property type="entry name" value="Mur_ligase_N"/>
</dbReference>
<dbReference type="Proteomes" id="UP001157109">
    <property type="component" value="Unassembled WGS sequence"/>
</dbReference>
<dbReference type="Pfam" id="PF01225">
    <property type="entry name" value="Mur_ligase"/>
    <property type="match status" value="1"/>
</dbReference>
<keyword evidence="9" id="KW-1185">Reference proteome</keyword>
<dbReference type="PANTHER" id="PTHR43024:SF1">
    <property type="entry name" value="UDP-N-ACETYLMURAMOYL-TRIPEPTIDE--D-ALANYL-D-ALANINE LIGASE"/>
    <property type="match status" value="1"/>
</dbReference>
<evidence type="ECO:0000313" key="9">
    <source>
        <dbReference type="Proteomes" id="UP001157109"/>
    </source>
</evidence>
<keyword evidence="4" id="KW-0067">ATP-binding</keyword>
<evidence type="ECO:0000256" key="1">
    <source>
        <dbReference type="ARBA" id="ARBA00022598"/>
    </source>
</evidence>
<evidence type="ECO:0008006" key="10">
    <source>
        <dbReference type="Google" id="ProtNLM"/>
    </source>
</evidence>
<protein>
    <recommendedName>
        <fullName evidence="10">Mur ligase central domain-containing protein</fullName>
    </recommendedName>
</protein>
<evidence type="ECO:0000313" key="8">
    <source>
        <dbReference type="EMBL" id="GMA18942.1"/>
    </source>
</evidence>
<dbReference type="SUPFAM" id="SSF53623">
    <property type="entry name" value="MurD-like peptide ligases, catalytic domain"/>
    <property type="match status" value="1"/>
</dbReference>
<evidence type="ECO:0000256" key="4">
    <source>
        <dbReference type="ARBA" id="ARBA00022840"/>
    </source>
</evidence>
<organism evidence="8 9">
    <name type="scientific">Arsenicicoccus piscis</name>
    <dbReference type="NCBI Taxonomy" id="673954"/>
    <lineage>
        <taxon>Bacteria</taxon>
        <taxon>Bacillati</taxon>
        <taxon>Actinomycetota</taxon>
        <taxon>Actinomycetes</taxon>
        <taxon>Micrococcales</taxon>
        <taxon>Intrasporangiaceae</taxon>
        <taxon>Arsenicicoccus</taxon>
    </lineage>
</organism>
<keyword evidence="3" id="KW-0547">Nucleotide-binding</keyword>
<proteinExistence type="predicted"/>
<name>A0ABQ6HKS1_9MICO</name>
<dbReference type="SUPFAM" id="SSF63418">
    <property type="entry name" value="MurE/MurF N-terminal domain"/>
    <property type="match status" value="1"/>
</dbReference>
<dbReference type="Gene3D" id="3.40.1390.10">
    <property type="entry name" value="MurE/MurF, N-terminal domain"/>
    <property type="match status" value="1"/>
</dbReference>
<evidence type="ECO:0000259" key="6">
    <source>
        <dbReference type="Pfam" id="PF01225"/>
    </source>
</evidence>
<evidence type="ECO:0000256" key="2">
    <source>
        <dbReference type="ARBA" id="ARBA00022618"/>
    </source>
</evidence>
<dbReference type="Pfam" id="PF08245">
    <property type="entry name" value="Mur_ligase_M"/>
    <property type="match status" value="1"/>
</dbReference>